<organism evidence="2">
    <name type="scientific">Clostridium paraputrificum</name>
    <dbReference type="NCBI Taxonomy" id="29363"/>
    <lineage>
        <taxon>Bacteria</taxon>
        <taxon>Bacillati</taxon>
        <taxon>Bacillota</taxon>
        <taxon>Clostridia</taxon>
        <taxon>Eubacteriales</taxon>
        <taxon>Clostridiaceae</taxon>
        <taxon>Clostridium</taxon>
    </lineage>
</organism>
<gene>
    <name evidence="2" type="ORF">CPLFYP93_02225</name>
</gene>
<dbReference type="RefSeq" id="WP_156561506.1">
    <property type="nucleotide sequence ID" value="NZ_CACRTV010000054.1"/>
</dbReference>
<protein>
    <recommendedName>
        <fullName evidence="3">YcxB-like protein domain-containing protein</fullName>
    </recommendedName>
</protein>
<feature type="transmembrane region" description="Helical" evidence="1">
    <location>
        <begin position="53"/>
        <end position="80"/>
    </location>
</feature>
<dbReference type="AlphaFoldDB" id="A0A6N3EE61"/>
<sequence>MKINQIFNDEDKKSLEYMLKFKYRMPYVPFGNEELSRKLLHILTPILYPLSGLVYYIGNYIAFSFVLLVAILSTMWIIWFHSKGKKYEQKVDDVIYKSSKISEVTIDEEKIVYNDEIEVKYSDITKVVFYKSFVFIFVKIKGYFILKLNNEEGNYLKTILDQHSEISQEIKNEPFNILEYIEKNVIKME</sequence>
<keyword evidence="1" id="KW-0472">Membrane</keyword>
<proteinExistence type="predicted"/>
<keyword evidence="1" id="KW-0812">Transmembrane</keyword>
<name>A0A6N3EE61_9CLOT</name>
<reference evidence="2" key="1">
    <citation type="submission" date="2019-11" db="EMBL/GenBank/DDBJ databases">
        <authorList>
            <person name="Feng L."/>
        </authorList>
    </citation>
    <scope>NUCLEOTIDE SEQUENCE</scope>
    <source>
        <strain evidence="2">CParaputrificumLFYP93</strain>
    </source>
</reference>
<evidence type="ECO:0008006" key="3">
    <source>
        <dbReference type="Google" id="ProtNLM"/>
    </source>
</evidence>
<evidence type="ECO:0000256" key="1">
    <source>
        <dbReference type="SAM" id="Phobius"/>
    </source>
</evidence>
<evidence type="ECO:0000313" key="2">
    <source>
        <dbReference type="EMBL" id="VYU39996.1"/>
    </source>
</evidence>
<dbReference type="EMBL" id="CACRTV010000054">
    <property type="protein sequence ID" value="VYU39996.1"/>
    <property type="molecule type" value="Genomic_DNA"/>
</dbReference>
<accession>A0A6N3EE61</accession>
<keyword evidence="1" id="KW-1133">Transmembrane helix</keyword>